<dbReference type="UniPathway" id="UPA00050">
    <property type="reaction ID" value="UER00064"/>
</dbReference>
<dbReference type="PANTHER" id="PTHR21064">
    <property type="entry name" value="AMINOGLYCOSIDE PHOSPHOTRANSFERASE DOMAIN-CONTAINING PROTEIN-RELATED"/>
    <property type="match status" value="1"/>
</dbReference>
<dbReference type="InterPro" id="IPR005280">
    <property type="entry name" value="Homoserine_kinase_II"/>
</dbReference>
<dbReference type="SUPFAM" id="SSF56112">
    <property type="entry name" value="Protein kinase-like (PK-like)"/>
    <property type="match status" value="1"/>
</dbReference>
<gene>
    <name evidence="10" type="primary">thrB_1</name>
    <name evidence="8" type="synonym">thrB</name>
    <name evidence="10" type="ORF">LMG28138_02261</name>
</gene>
<accession>A0A6S7CCZ1</accession>
<dbReference type="HAMAP" id="MF_00301">
    <property type="entry name" value="Homoser_kinase_2"/>
    <property type="match status" value="1"/>
</dbReference>
<proteinExistence type="inferred from homology"/>
<evidence type="ECO:0000256" key="8">
    <source>
        <dbReference type="HAMAP-Rule" id="MF_00301"/>
    </source>
</evidence>
<keyword evidence="3 8" id="KW-0791">Threonine biosynthesis</keyword>
<evidence type="ECO:0000313" key="11">
    <source>
        <dbReference type="Proteomes" id="UP000494115"/>
    </source>
</evidence>
<keyword evidence="6 8" id="KW-0067">ATP-binding</keyword>
<dbReference type="Gene3D" id="3.30.200.20">
    <property type="entry name" value="Phosphorylase Kinase, domain 1"/>
    <property type="match status" value="1"/>
</dbReference>
<evidence type="ECO:0000256" key="6">
    <source>
        <dbReference type="ARBA" id="ARBA00022840"/>
    </source>
</evidence>
<comment type="similarity">
    <text evidence="7 8">Belongs to the pseudomonas-type ThrB family.</text>
</comment>
<comment type="pathway">
    <text evidence="8">Amino-acid biosynthesis; L-threonine biosynthesis; L-threonine from L-aspartate: step 4/5.</text>
</comment>
<evidence type="ECO:0000256" key="1">
    <source>
        <dbReference type="ARBA" id="ARBA00022605"/>
    </source>
</evidence>
<dbReference type="EC" id="2.7.1.39" evidence="8"/>
<dbReference type="GO" id="GO:0005524">
    <property type="term" value="F:ATP binding"/>
    <property type="evidence" value="ECO:0007669"/>
    <property type="project" value="UniProtKB-KW"/>
</dbReference>
<evidence type="ECO:0000259" key="9">
    <source>
        <dbReference type="Pfam" id="PF01636"/>
    </source>
</evidence>
<reference evidence="10 11" key="1">
    <citation type="submission" date="2020-04" db="EMBL/GenBank/DDBJ databases">
        <authorList>
            <person name="De Canck E."/>
        </authorList>
    </citation>
    <scope>NUCLEOTIDE SEQUENCE [LARGE SCALE GENOMIC DNA]</scope>
    <source>
        <strain evidence="10 11">LMG 28138</strain>
    </source>
</reference>
<dbReference type="NCBIfam" id="NF003558">
    <property type="entry name" value="PRK05231.1"/>
    <property type="match status" value="1"/>
</dbReference>
<dbReference type="InterPro" id="IPR050249">
    <property type="entry name" value="Pseudomonas-type_ThrB"/>
</dbReference>
<keyword evidence="2 8" id="KW-0808">Transferase</keyword>
<dbReference type="GO" id="GO:0009088">
    <property type="term" value="P:threonine biosynthetic process"/>
    <property type="evidence" value="ECO:0007669"/>
    <property type="project" value="UniProtKB-UniRule"/>
</dbReference>
<evidence type="ECO:0000256" key="4">
    <source>
        <dbReference type="ARBA" id="ARBA00022741"/>
    </source>
</evidence>
<dbReference type="EMBL" id="CADIKM010000008">
    <property type="protein sequence ID" value="CAB3786622.1"/>
    <property type="molecule type" value="Genomic_DNA"/>
</dbReference>
<feature type="domain" description="Aminoglycoside phosphotransferase" evidence="9">
    <location>
        <begin position="222"/>
        <end position="278"/>
    </location>
</feature>
<feature type="domain" description="Aminoglycoside phosphotransferase" evidence="9">
    <location>
        <begin position="27"/>
        <end position="204"/>
    </location>
</feature>
<dbReference type="InterPro" id="IPR011009">
    <property type="entry name" value="Kinase-like_dom_sf"/>
</dbReference>
<keyword evidence="5 8" id="KW-0418">Kinase</keyword>
<dbReference type="Proteomes" id="UP000494115">
    <property type="component" value="Unassembled WGS sequence"/>
</dbReference>
<organism evidence="10 11">
    <name type="scientific">Pararobbsia alpina</name>
    <dbReference type="NCBI Taxonomy" id="621374"/>
    <lineage>
        <taxon>Bacteria</taxon>
        <taxon>Pseudomonadati</taxon>
        <taxon>Pseudomonadota</taxon>
        <taxon>Betaproteobacteria</taxon>
        <taxon>Burkholderiales</taxon>
        <taxon>Burkholderiaceae</taxon>
        <taxon>Pararobbsia</taxon>
    </lineage>
</organism>
<comment type="catalytic activity">
    <reaction evidence="8">
        <text>L-homoserine + ATP = O-phospho-L-homoserine + ADP + H(+)</text>
        <dbReference type="Rhea" id="RHEA:13985"/>
        <dbReference type="ChEBI" id="CHEBI:15378"/>
        <dbReference type="ChEBI" id="CHEBI:30616"/>
        <dbReference type="ChEBI" id="CHEBI:57476"/>
        <dbReference type="ChEBI" id="CHEBI:57590"/>
        <dbReference type="ChEBI" id="CHEBI:456216"/>
        <dbReference type="EC" id="2.7.1.39"/>
    </reaction>
</comment>
<keyword evidence="1 8" id="KW-0028">Amino-acid biosynthesis</keyword>
<name>A0A6S7CCZ1_9BURK</name>
<evidence type="ECO:0000256" key="3">
    <source>
        <dbReference type="ARBA" id="ARBA00022697"/>
    </source>
</evidence>
<keyword evidence="4 8" id="KW-0547">Nucleotide-binding</keyword>
<evidence type="ECO:0000256" key="5">
    <source>
        <dbReference type="ARBA" id="ARBA00022777"/>
    </source>
</evidence>
<dbReference type="RefSeq" id="WP_175104848.1">
    <property type="nucleotide sequence ID" value="NZ_CADIKM010000008.1"/>
</dbReference>
<keyword evidence="11" id="KW-1185">Reference proteome</keyword>
<dbReference type="InterPro" id="IPR002575">
    <property type="entry name" value="Aminoglycoside_PTrfase"/>
</dbReference>
<dbReference type="AlphaFoldDB" id="A0A6S7CCZ1"/>
<protein>
    <recommendedName>
        <fullName evidence="8">Homoserine kinase</fullName>
        <shortName evidence="8">HK</shortName>
        <shortName evidence="8">HSK</shortName>
        <ecNumber evidence="8">2.7.1.39</ecNumber>
    </recommendedName>
</protein>
<evidence type="ECO:0000256" key="7">
    <source>
        <dbReference type="ARBA" id="ARBA00038240"/>
    </source>
</evidence>
<sequence length="340" mass="37839">MAVFTAVNDAQLEHWLTHYSLGKVLDFRGIASGIENSNFFLTTERGEYVLTIFEKLSAGELPFYLNLMRHLAAHQVPVPDPVLRDDGQLFGDLLGKPATIVTKLAGRPQLAPDAHHCAEVGEMLARMHLAGRDFEFSQPNLRSLSWWEEVVPEIEPMVDDEQRRLLLDELAHQQAFFASADYAALPGGPCHCDLFRDNVLFAHGDAAGSGDGATGLLGSEASGDRLGGFFDFYFAGCDKWLFDLAVTVNDWCVDLASGALDARRAGEMVRAYQSVRPLSDAENRHWRDMLRAGAFRFWVSRLYDFHKPRAAEMLKPHDPRHFERILVDRIGAPAPVGSAS</sequence>
<dbReference type="PANTHER" id="PTHR21064:SF6">
    <property type="entry name" value="AMINOGLYCOSIDE PHOSPHOTRANSFERASE DOMAIN-CONTAINING PROTEIN"/>
    <property type="match status" value="1"/>
</dbReference>
<dbReference type="Gene3D" id="3.90.1200.10">
    <property type="match status" value="1"/>
</dbReference>
<evidence type="ECO:0000313" key="10">
    <source>
        <dbReference type="EMBL" id="CAB3786622.1"/>
    </source>
</evidence>
<dbReference type="GO" id="GO:0004413">
    <property type="term" value="F:homoserine kinase activity"/>
    <property type="evidence" value="ECO:0007669"/>
    <property type="project" value="UniProtKB-UniRule"/>
</dbReference>
<evidence type="ECO:0000256" key="2">
    <source>
        <dbReference type="ARBA" id="ARBA00022679"/>
    </source>
</evidence>
<dbReference type="Pfam" id="PF01636">
    <property type="entry name" value="APH"/>
    <property type="match status" value="2"/>
</dbReference>
<dbReference type="CDD" id="cd05153">
    <property type="entry name" value="HomoserineK_II"/>
    <property type="match status" value="1"/>
</dbReference>